<comment type="caution">
    <text evidence="1">The sequence shown here is derived from an EMBL/GenBank/DDBJ whole genome shotgun (WGS) entry which is preliminary data.</text>
</comment>
<proteinExistence type="predicted"/>
<organism evidence="1">
    <name type="scientific">marine sediment metagenome</name>
    <dbReference type="NCBI Taxonomy" id="412755"/>
    <lineage>
        <taxon>unclassified sequences</taxon>
        <taxon>metagenomes</taxon>
        <taxon>ecological metagenomes</taxon>
    </lineage>
</organism>
<reference evidence="1" key="1">
    <citation type="journal article" date="2015" name="Nature">
        <title>Complex archaea that bridge the gap between prokaryotes and eukaryotes.</title>
        <authorList>
            <person name="Spang A."/>
            <person name="Saw J.H."/>
            <person name="Jorgensen S.L."/>
            <person name="Zaremba-Niedzwiedzka K."/>
            <person name="Martijn J."/>
            <person name="Lind A.E."/>
            <person name="van Eijk R."/>
            <person name="Schleper C."/>
            <person name="Guy L."/>
            <person name="Ettema T.J."/>
        </authorList>
    </citation>
    <scope>NUCLEOTIDE SEQUENCE</scope>
</reference>
<accession>A0A0F9BDK8</accession>
<gene>
    <name evidence="1" type="ORF">LCGC14_2459590</name>
</gene>
<name>A0A0F9BDK8_9ZZZZ</name>
<sequence length="109" mass="12092">MTLLFSKTYFPPNQASKVGKLYIEWLKDNPPDNSIGKTICIGVTSNEGGDIMVIGITDIAKGKEKEALMLNTRQNLFMTAGIEGFKYKTNIILNFIEAYKIIGMDAPEV</sequence>
<dbReference type="AlphaFoldDB" id="A0A0F9BDK8"/>
<evidence type="ECO:0000313" key="1">
    <source>
        <dbReference type="EMBL" id="KKL20024.1"/>
    </source>
</evidence>
<dbReference type="EMBL" id="LAZR01038259">
    <property type="protein sequence ID" value="KKL20024.1"/>
    <property type="molecule type" value="Genomic_DNA"/>
</dbReference>
<protein>
    <submittedName>
        <fullName evidence="1">Uncharacterized protein</fullName>
    </submittedName>
</protein>